<dbReference type="InterPro" id="IPR008040">
    <property type="entry name" value="Hydant_A_N"/>
</dbReference>
<dbReference type="InterPro" id="IPR003692">
    <property type="entry name" value="Hydantoinase_B"/>
</dbReference>
<dbReference type="InterPro" id="IPR045079">
    <property type="entry name" value="Oxoprolinase-like"/>
</dbReference>
<dbReference type="PANTHER" id="PTHR11365">
    <property type="entry name" value="5-OXOPROLINASE RELATED"/>
    <property type="match status" value="1"/>
</dbReference>
<sequence length="1212" mass="130586">MASLDQNTTQTTNVDTAKWQFWVDRGGTFTDIVARKPDGSLVTHKLLSENPERYKDAAIQGIRDLLGVAAGETIPAEKIEAVKMGTTVATNALLERKGDRTVLVTTKGFRDALRIAYQNRPRLFDRNIKLPESLYELVVEASERFNAQGEEITALDRDQLRYDLQTAFDDGIRACAIVFMHGYRYSAHELAAAEIARDIGFTQVSVSHEVSPLMKLVSRGDTTVVDAYLSPILRRYVDQVAGELGGVKLMFMQSNGGLTDASKFQGKDAILSGPAGGVVGMVRTAEMDGFTKVIGFDMGGTSTDVSHYDGEYERDFETQVAGVRMRAPMMKIHTVAAGGGSILHFDGARFRVGPDSAGANPGPAAYRRGGQLAVTDINVMLGKVQPDFFPPVFGPEGNEPLDDEAVKTRFAEMAAKIKADTGNDMTSEEVAEGFLRIAVENMANAIKQISVQRGYDVSDYILQCFGGAGGQHACQVADTLGMTRVFVHPFAGVLSAYGMGLADIRAMREQAVEARLETDELANLDQQLDKLGAEARAELHEQGIGDDKISLLKKLHLRYDGTDNPLIVDFGTADAIKAQFEDQHKQRYGFVMEEKPLVVEAVAVEAIGETESLPDAEAVDDSSASVSALATRRVVFGGVAHDTPFYKREDMKPGAVVTGPAVVVEPVGTTVIDPGWEAKVNGRDHLVLTRVVALKRTEAIGTEADPVMLEVFNNLFMNIAEQMGVTLANTSYSVNIKERLDFSCALFDQQGLLIANAPHMPVHLGSMGESVQAVMTKNAGKMKPGDVYILNDPYNGGTHLPDITAITPVFDDAGKDILFYVASRGHHADVGGITPGSMPPNSRVLEEEGVLIDNFKLVDQGKFDEAGLTALLEGATYPARNPYQNIADLQAQIAANEKGVQELRRMVEHFGLEVVHAYMKHVQDNAEESVRRVLVGLNDGEFAYEMDNGAVVRVKVSIDKANRSATVDFTGTSSQLDNNFNAPSAVTRAAVLYVFRTLVDDDIPLNAGCLKPVDLIVPEGSMLNPVHPAAVVAGNVETSQHVTDALYAALGVMSGAQGTMNNFTYGNDEHQYYETICGGTGAGPGYSGTSGVHTHMTNSRLTDPEVLEWRFPVLLESFGIRTGSGGDGEFKGGDGTVRRIRFLEKMTASILSNHRRVPGQAVAGGKPGKLGRNAVERTDGTITELKGTDGAEMNPGDVFIIETPGGGGYGKA</sequence>
<feature type="domain" description="Hydantoinase B/oxoprolinase" evidence="4">
    <location>
        <begin position="705"/>
        <end position="1211"/>
    </location>
</feature>
<gene>
    <name evidence="7" type="ORF">COO20_05840</name>
</gene>
<evidence type="ECO:0000256" key="2">
    <source>
        <dbReference type="SAM" id="Coils"/>
    </source>
</evidence>
<dbReference type="OrthoDB" id="9759608at2"/>
<comment type="caution">
    <text evidence="7">The sequence shown here is derived from an EMBL/GenBank/DDBJ whole genome shotgun (WGS) entry which is preliminary data.</text>
</comment>
<dbReference type="Pfam" id="PF19278">
    <property type="entry name" value="Hydant_A_C"/>
    <property type="match status" value="1"/>
</dbReference>
<dbReference type="GO" id="GO:0006749">
    <property type="term" value="P:glutathione metabolic process"/>
    <property type="evidence" value="ECO:0007669"/>
    <property type="project" value="TreeGrafter"/>
</dbReference>
<dbReference type="RefSeq" id="WP_101264757.1">
    <property type="nucleotide sequence ID" value="NZ_NWTK01000003.1"/>
</dbReference>
<dbReference type="Pfam" id="PF02538">
    <property type="entry name" value="Hydantoinase_B"/>
    <property type="match status" value="1"/>
</dbReference>
<evidence type="ECO:0000256" key="1">
    <source>
        <dbReference type="ARBA" id="ARBA00010403"/>
    </source>
</evidence>
<feature type="domain" description="Hydantoinase A/oxoprolinase" evidence="3">
    <location>
        <begin position="219"/>
        <end position="507"/>
    </location>
</feature>
<accession>A0A2N3KWQ1</accession>
<reference evidence="7 8" key="1">
    <citation type="submission" date="2017-09" db="EMBL/GenBank/DDBJ databases">
        <title>Biodiversity and function of Thalassospira species in the particle-attached aromatic-hydrocarbon-degrading consortia from the surface seawater of the South China Sea.</title>
        <authorList>
            <person name="Dong C."/>
            <person name="Liu R."/>
            <person name="Shao Z."/>
        </authorList>
    </citation>
    <scope>NUCLEOTIDE SEQUENCE [LARGE SCALE GENOMIC DNA]</scope>
    <source>
        <strain evidence="7 8">CSC1P2</strain>
    </source>
</reference>
<dbReference type="Pfam" id="PF05378">
    <property type="entry name" value="Hydant_A_N"/>
    <property type="match status" value="1"/>
</dbReference>
<name>A0A2N3KWQ1_9PROT</name>
<evidence type="ECO:0000259" key="4">
    <source>
        <dbReference type="Pfam" id="PF02538"/>
    </source>
</evidence>
<evidence type="ECO:0000259" key="3">
    <source>
        <dbReference type="Pfam" id="PF01968"/>
    </source>
</evidence>
<dbReference type="EMBL" id="NWTK01000003">
    <property type="protein sequence ID" value="PKR54916.1"/>
    <property type="molecule type" value="Genomic_DNA"/>
</dbReference>
<dbReference type="Pfam" id="PF01968">
    <property type="entry name" value="Hydantoinase_A"/>
    <property type="match status" value="1"/>
</dbReference>
<evidence type="ECO:0000313" key="8">
    <source>
        <dbReference type="Proteomes" id="UP000233597"/>
    </source>
</evidence>
<comment type="similarity">
    <text evidence="1">Belongs to the oxoprolinase family.</text>
</comment>
<dbReference type="AlphaFoldDB" id="A0A2N3KWQ1"/>
<protein>
    <submittedName>
        <fullName evidence="7">5-oxoprolinase</fullName>
    </submittedName>
</protein>
<keyword evidence="2" id="KW-0175">Coiled coil</keyword>
<feature type="domain" description="Acetophenone carboxylase-like C-terminal" evidence="6">
    <location>
        <begin position="520"/>
        <end position="681"/>
    </location>
</feature>
<proteinExistence type="inferred from homology"/>
<dbReference type="InterPro" id="IPR002821">
    <property type="entry name" value="Hydantoinase_A"/>
</dbReference>
<feature type="coiled-coil region" evidence="2">
    <location>
        <begin position="504"/>
        <end position="541"/>
    </location>
</feature>
<evidence type="ECO:0000259" key="6">
    <source>
        <dbReference type="Pfam" id="PF19278"/>
    </source>
</evidence>
<organism evidence="7 8">
    <name type="scientific">Thalassospira marina</name>
    <dbReference type="NCBI Taxonomy" id="2048283"/>
    <lineage>
        <taxon>Bacteria</taxon>
        <taxon>Pseudomonadati</taxon>
        <taxon>Pseudomonadota</taxon>
        <taxon>Alphaproteobacteria</taxon>
        <taxon>Rhodospirillales</taxon>
        <taxon>Thalassospiraceae</taxon>
        <taxon>Thalassospira</taxon>
    </lineage>
</organism>
<dbReference type="Proteomes" id="UP000233597">
    <property type="component" value="Unassembled WGS sequence"/>
</dbReference>
<dbReference type="GO" id="GO:0017168">
    <property type="term" value="F:5-oxoprolinase (ATP-hydrolyzing) activity"/>
    <property type="evidence" value="ECO:0007669"/>
    <property type="project" value="TreeGrafter"/>
</dbReference>
<dbReference type="InterPro" id="IPR049517">
    <property type="entry name" value="ACX-like_C"/>
</dbReference>
<feature type="domain" description="Hydantoinase/oxoprolinase N-terminal" evidence="5">
    <location>
        <begin position="21"/>
        <end position="199"/>
    </location>
</feature>
<dbReference type="GO" id="GO:0005829">
    <property type="term" value="C:cytosol"/>
    <property type="evidence" value="ECO:0007669"/>
    <property type="project" value="TreeGrafter"/>
</dbReference>
<dbReference type="PANTHER" id="PTHR11365:SF23">
    <property type="entry name" value="HYPOTHETICAL 5-OXOPROLINASE (EUROFUNG)-RELATED"/>
    <property type="match status" value="1"/>
</dbReference>
<evidence type="ECO:0000313" key="7">
    <source>
        <dbReference type="EMBL" id="PKR54916.1"/>
    </source>
</evidence>
<evidence type="ECO:0000259" key="5">
    <source>
        <dbReference type="Pfam" id="PF05378"/>
    </source>
</evidence>